<dbReference type="RefSeq" id="WP_112899067.1">
    <property type="nucleotide sequence ID" value="NZ_CP030750.1"/>
</dbReference>
<dbReference type="Proteomes" id="UP000251617">
    <property type="component" value="Chromosome"/>
</dbReference>
<reference evidence="2 3" key="1">
    <citation type="submission" date="2018-06" db="EMBL/GenBank/DDBJ databases">
        <title>The genome of Pseudomonas putida NX-1, a lignin degrader.</title>
        <authorList>
            <person name="Xu Z."/>
        </authorList>
    </citation>
    <scope>NUCLEOTIDE SEQUENCE [LARGE SCALE GENOMIC DNA]</scope>
    <source>
        <strain evidence="2 3">NX-1</strain>
    </source>
</reference>
<accession>A0AAD0LC12</accession>
<dbReference type="PROSITE" id="PS51257">
    <property type="entry name" value="PROKAR_LIPOPROTEIN"/>
    <property type="match status" value="1"/>
</dbReference>
<evidence type="ECO:0000313" key="3">
    <source>
        <dbReference type="Proteomes" id="UP000251617"/>
    </source>
</evidence>
<evidence type="ECO:0000256" key="1">
    <source>
        <dbReference type="SAM" id="SignalP"/>
    </source>
</evidence>
<sequence>MMNIMRCVRSLLMLVGIWALAACSTIRTASDDTQSSVFASGVASAGFTVPAPLLVQGQVINRRHTLGLDNFTDYVTVHVSFPDMAVGHVVGLRWKGAGEFNAPTQRITQVGTQVFRIPRAEVAKDDGRTAVLTASVGGNGLPSLIISDPLTVAVQTNLALPIPTPVVSGLNANGEYDLSQGDAQVVVDYPGMKVNDTIRLLWKGKQSHWSPVFKVQKVEPARLSITTTQMSDDKDSAAVVTASVGAGGPLLISQGVSVKVVGERSSLSAPVVTQATPGRLDLNDVADKVTVVFDDPGTVSGSTVRILVKGKAEHYTPIATATGPGPVTFQIDRSVFANDKDGDVLLTASRGGNGTPIVVSPPLTLTIVQPSGADILASLDARYNSVGACGNNRSAFYCNGVLVRSVDNGAFDPWDPSPNQTRIGATSFSYMRKDAVVRNTYRLAGFVFASLDDAQALGKPVQPLCIYPFDAATGVDQADTKGCGSRGIPSTSPTDLSTCAMTPTPATTLATWQAYTRTIPGQSRQCSLSVQVPAQFELSLEARRNPTPNLNNSWNELMIEIWPVGAGQKLPIVAFFYKAGQAASLANAKTFQQKFRDKTQRWVPVISVNFSNQVAPFAYNPADQGVTP</sequence>
<name>A0AAD0LC12_PSEPU</name>
<evidence type="ECO:0008006" key="4">
    <source>
        <dbReference type="Google" id="ProtNLM"/>
    </source>
</evidence>
<dbReference type="EMBL" id="CP030750">
    <property type="protein sequence ID" value="AXA26522.1"/>
    <property type="molecule type" value="Genomic_DNA"/>
</dbReference>
<dbReference type="AlphaFoldDB" id="A0AAD0LC12"/>
<protein>
    <recommendedName>
        <fullName evidence="4">Lipoprotein</fullName>
    </recommendedName>
</protein>
<feature type="chain" id="PRO_5042179635" description="Lipoprotein" evidence="1">
    <location>
        <begin position="22"/>
        <end position="628"/>
    </location>
</feature>
<gene>
    <name evidence="2" type="ORF">C1S65_21280</name>
</gene>
<keyword evidence="1" id="KW-0732">Signal</keyword>
<evidence type="ECO:0000313" key="2">
    <source>
        <dbReference type="EMBL" id="AXA26522.1"/>
    </source>
</evidence>
<feature type="signal peptide" evidence="1">
    <location>
        <begin position="1"/>
        <end position="21"/>
    </location>
</feature>
<proteinExistence type="predicted"/>
<organism evidence="2 3">
    <name type="scientific">Pseudomonas putida</name>
    <name type="common">Arthrobacter siderocapsulatus</name>
    <dbReference type="NCBI Taxonomy" id="303"/>
    <lineage>
        <taxon>Bacteria</taxon>
        <taxon>Pseudomonadati</taxon>
        <taxon>Pseudomonadota</taxon>
        <taxon>Gammaproteobacteria</taxon>
        <taxon>Pseudomonadales</taxon>
        <taxon>Pseudomonadaceae</taxon>
        <taxon>Pseudomonas</taxon>
    </lineage>
</organism>